<dbReference type="AlphaFoldDB" id="A0A433SAF2"/>
<evidence type="ECO:0000313" key="2">
    <source>
        <dbReference type="EMBL" id="RUS65705.1"/>
    </source>
</evidence>
<dbReference type="InterPro" id="IPR019401">
    <property type="entry name" value="Znf_CHCC"/>
</dbReference>
<name>A0A433SAF2_9BURK</name>
<dbReference type="Pfam" id="PF10276">
    <property type="entry name" value="zf-CHCC"/>
    <property type="match status" value="1"/>
</dbReference>
<evidence type="ECO:0000313" key="3">
    <source>
        <dbReference type="Proteomes" id="UP000286947"/>
    </source>
</evidence>
<dbReference type="OrthoDB" id="9806844at2"/>
<reference evidence="2 3" key="1">
    <citation type="submission" date="2018-01" db="EMBL/GenBank/DDBJ databases">
        <title>Saezia sanguinis gen. nov., sp. nov., in the order Burkholderiales isolated from human blood.</title>
        <authorList>
            <person name="Medina-Pascual M.J."/>
            <person name="Valdezate S."/>
            <person name="Monzon S."/>
            <person name="Cuesta I."/>
            <person name="Carrasco G."/>
            <person name="Villalon P."/>
            <person name="Saez-Nieto J.A."/>
        </authorList>
    </citation>
    <scope>NUCLEOTIDE SEQUENCE [LARGE SCALE GENOMIC DNA]</scope>
    <source>
        <strain evidence="2 3">CNM695-12</strain>
    </source>
</reference>
<dbReference type="RefSeq" id="WP_126980952.1">
    <property type="nucleotide sequence ID" value="NZ_PQSP01000010.1"/>
</dbReference>
<accession>A0A433SAF2</accession>
<protein>
    <recommendedName>
        <fullName evidence="1">Zinc finger CHCC-type domain-containing protein</fullName>
    </recommendedName>
</protein>
<dbReference type="Gene3D" id="2.60.260.40">
    <property type="entry name" value="q5lls5 like domains"/>
    <property type="match status" value="1"/>
</dbReference>
<organism evidence="2 3">
    <name type="scientific">Saezia sanguinis</name>
    <dbReference type="NCBI Taxonomy" id="1965230"/>
    <lineage>
        <taxon>Bacteria</taxon>
        <taxon>Pseudomonadati</taxon>
        <taxon>Pseudomonadota</taxon>
        <taxon>Betaproteobacteria</taxon>
        <taxon>Burkholderiales</taxon>
        <taxon>Saeziaceae</taxon>
        <taxon>Saezia</taxon>
    </lineage>
</organism>
<sequence length="70" mass="7785">MSQVTTVVELSVTDLTEQGETYCPNPKAGMQLWNTHPRVFLDVGKTGSAKCPYCGQLYRLKAGEVFQHSH</sequence>
<evidence type="ECO:0000259" key="1">
    <source>
        <dbReference type="Pfam" id="PF10276"/>
    </source>
</evidence>
<gene>
    <name evidence="2" type="ORF">CUZ56_02791</name>
</gene>
<proteinExistence type="predicted"/>
<dbReference type="Proteomes" id="UP000286947">
    <property type="component" value="Unassembled WGS sequence"/>
</dbReference>
<comment type="caution">
    <text evidence="2">The sequence shown here is derived from an EMBL/GenBank/DDBJ whole genome shotgun (WGS) entry which is preliminary data.</text>
</comment>
<feature type="domain" description="Zinc finger CHCC-type" evidence="1">
    <location>
        <begin position="35"/>
        <end position="58"/>
    </location>
</feature>
<dbReference type="EMBL" id="PQSP01000010">
    <property type="protein sequence ID" value="RUS65705.1"/>
    <property type="molecule type" value="Genomic_DNA"/>
</dbReference>
<keyword evidence="3" id="KW-1185">Reference proteome</keyword>